<evidence type="ECO:0000256" key="11">
    <source>
        <dbReference type="ARBA" id="ARBA00023136"/>
    </source>
</evidence>
<proteinExistence type="inferred from homology"/>
<evidence type="ECO:0000256" key="12">
    <source>
        <dbReference type="ARBA" id="ARBA00023329"/>
    </source>
</evidence>
<evidence type="ECO:0000256" key="3">
    <source>
        <dbReference type="ARBA" id="ARBA00008827"/>
    </source>
</evidence>
<keyword evidence="6 13" id="KW-0813">Transport</keyword>
<evidence type="ECO:0000256" key="8">
    <source>
        <dbReference type="ARBA" id="ARBA00022892"/>
    </source>
</evidence>
<comment type="caution">
    <text evidence="14">The sequence shown here is derived from an EMBL/GenBank/DDBJ whole genome shotgun (WGS) entry which is preliminary data.</text>
</comment>
<protein>
    <recommendedName>
        <fullName evidence="5 13">Coatomer subunit epsilon</fullName>
    </recommendedName>
</protein>
<comment type="subcellular location">
    <subcellularLocation>
        <location evidence="2">Cytoplasmic vesicle</location>
        <location evidence="2">COPI-coated vesicle membrane</location>
        <topology evidence="2">Peripheral membrane protein</topology>
        <orientation evidence="2">Cytoplasmic side</orientation>
    </subcellularLocation>
    <subcellularLocation>
        <location evidence="1">Golgi apparatus membrane</location>
        <topology evidence="1">Peripheral membrane protein</topology>
        <orientation evidence="1">Cytoplasmic side</orientation>
    </subcellularLocation>
</comment>
<evidence type="ECO:0000256" key="6">
    <source>
        <dbReference type="ARBA" id="ARBA00022448"/>
    </source>
</evidence>
<evidence type="ECO:0000313" key="14">
    <source>
        <dbReference type="EMBL" id="KAK6631235.1"/>
    </source>
</evidence>
<dbReference type="Proteomes" id="UP001359485">
    <property type="component" value="Unassembled WGS sequence"/>
</dbReference>
<evidence type="ECO:0000256" key="13">
    <source>
        <dbReference type="PIRNR" id="PIRNR016478"/>
    </source>
</evidence>
<evidence type="ECO:0000256" key="4">
    <source>
        <dbReference type="ARBA" id="ARBA00011775"/>
    </source>
</evidence>
<keyword evidence="10 13" id="KW-0333">Golgi apparatus</keyword>
<dbReference type="InterPro" id="IPR011990">
    <property type="entry name" value="TPR-like_helical_dom_sf"/>
</dbReference>
<name>A0ABR1AY27_POLSC</name>
<accession>A0ABR1AY27</accession>
<dbReference type="EMBL" id="JAWJWF010000006">
    <property type="protein sequence ID" value="KAK6631235.1"/>
    <property type="molecule type" value="Genomic_DNA"/>
</dbReference>
<comment type="subunit">
    <text evidence="4">Oligomeric complex that consists of at least the alpha, beta, beta', gamma, delta, epsilon and zeta subunits.</text>
</comment>
<evidence type="ECO:0000313" key="15">
    <source>
        <dbReference type="Proteomes" id="UP001359485"/>
    </source>
</evidence>
<keyword evidence="9 13" id="KW-0653">Protein transport</keyword>
<comment type="similarity">
    <text evidence="3 13">Belongs to the COPE family.</text>
</comment>
<evidence type="ECO:0000256" key="10">
    <source>
        <dbReference type="ARBA" id="ARBA00023034"/>
    </source>
</evidence>
<dbReference type="Gene3D" id="1.25.40.10">
    <property type="entry name" value="Tetratricopeptide repeat domain"/>
    <property type="match status" value="1"/>
</dbReference>
<keyword evidence="7 13" id="KW-0963">Cytoplasm</keyword>
<keyword evidence="11 13" id="KW-0472">Membrane</keyword>
<dbReference type="Pfam" id="PF04733">
    <property type="entry name" value="Coatomer_E"/>
    <property type="match status" value="1"/>
</dbReference>
<gene>
    <name evidence="14" type="ORF">RUM44_005761</name>
</gene>
<keyword evidence="8 13" id="KW-0931">ER-Golgi transport</keyword>
<dbReference type="PANTHER" id="PTHR10805:SF0">
    <property type="entry name" value="COATOMER SUBUNIT EPSILON"/>
    <property type="match status" value="1"/>
</dbReference>
<evidence type="ECO:0000256" key="5">
    <source>
        <dbReference type="ARBA" id="ARBA00015828"/>
    </source>
</evidence>
<organism evidence="14 15">
    <name type="scientific">Polyplax serrata</name>
    <name type="common">Common mouse louse</name>
    <dbReference type="NCBI Taxonomy" id="468196"/>
    <lineage>
        <taxon>Eukaryota</taxon>
        <taxon>Metazoa</taxon>
        <taxon>Ecdysozoa</taxon>
        <taxon>Arthropoda</taxon>
        <taxon>Hexapoda</taxon>
        <taxon>Insecta</taxon>
        <taxon>Pterygota</taxon>
        <taxon>Neoptera</taxon>
        <taxon>Paraneoptera</taxon>
        <taxon>Psocodea</taxon>
        <taxon>Troctomorpha</taxon>
        <taxon>Phthiraptera</taxon>
        <taxon>Anoplura</taxon>
        <taxon>Polyplacidae</taxon>
        <taxon>Polyplax</taxon>
    </lineage>
</organism>
<dbReference type="PIRSF" id="PIRSF016478">
    <property type="entry name" value="Coatomer_esu"/>
    <property type="match status" value="1"/>
</dbReference>
<evidence type="ECO:0000256" key="7">
    <source>
        <dbReference type="ARBA" id="ARBA00022490"/>
    </source>
</evidence>
<evidence type="ECO:0000256" key="1">
    <source>
        <dbReference type="ARBA" id="ARBA00004255"/>
    </source>
</evidence>
<comment type="function">
    <text evidence="13">The coatomer is a cytosolic protein complex that binds to dilysine motifs and reversibly associates with Golgi non-clathrin-coated vesicles, which further mediate biosynthetic protein transport from the ER, via the Golgi up to the trans Golgi network. The coatomer complex is required for budding from Golgi membranes, and is essential for the retrograde Golgi-to-ER transport of dilysine-tagged proteins.</text>
</comment>
<dbReference type="SUPFAM" id="SSF48452">
    <property type="entry name" value="TPR-like"/>
    <property type="match status" value="1"/>
</dbReference>
<sequence>MSRQQGADGLLEVKNAYYTGNYQCCINEAQNVRISDPHVKLEVDAYLYRCYIAQQKYTIVQNELAENCHTYFKPLKLLIEYFLAEDKISVLKKLDDILSKDIDASNHLLFLVGAIIYYREQNYEAALQLLNQGDNLECSALSLQIYLKMDRIDLARKELKSMQDKDEDAVLTQLCQAWVNISMGGDKLEDAYYIFQELIDKHGSTPLLLNGQAICFIHQGKFEEADSALQQSVSKDSNNSDSLINFVVLSRLSGKPQEVAKRYLIQLQDIHKNHPFVRDFAIKESEFNRLLLQYAPSG</sequence>
<keyword evidence="12 13" id="KW-0968">Cytoplasmic vesicle</keyword>
<keyword evidence="15" id="KW-1185">Reference proteome</keyword>
<evidence type="ECO:0000256" key="2">
    <source>
        <dbReference type="ARBA" id="ARBA00004347"/>
    </source>
</evidence>
<evidence type="ECO:0000256" key="9">
    <source>
        <dbReference type="ARBA" id="ARBA00022927"/>
    </source>
</evidence>
<dbReference type="PANTHER" id="PTHR10805">
    <property type="entry name" value="COATOMER SUBUNIT EPSILON"/>
    <property type="match status" value="1"/>
</dbReference>
<dbReference type="InterPro" id="IPR006822">
    <property type="entry name" value="Coatomer_esu"/>
</dbReference>
<reference evidence="14 15" key="1">
    <citation type="submission" date="2023-09" db="EMBL/GenBank/DDBJ databases">
        <title>Genomes of two closely related lineages of the louse Polyplax serrata with different host specificities.</title>
        <authorList>
            <person name="Martinu J."/>
            <person name="Tarabai H."/>
            <person name="Stefka J."/>
            <person name="Hypsa V."/>
        </authorList>
    </citation>
    <scope>NUCLEOTIDE SEQUENCE [LARGE SCALE GENOMIC DNA]</scope>
    <source>
        <strain evidence="14">98ZLc_SE</strain>
    </source>
</reference>